<evidence type="ECO:0000256" key="5">
    <source>
        <dbReference type="SAM" id="Phobius"/>
    </source>
</evidence>
<dbReference type="PANTHER" id="PTHR44943:SF8">
    <property type="entry name" value="TPR REPEAT-CONTAINING PROTEIN MJ0263"/>
    <property type="match status" value="1"/>
</dbReference>
<proteinExistence type="predicted"/>
<organism evidence="6 7">
    <name type="scientific">Lachnoanaerobaculum saburreum DSM 3986</name>
    <dbReference type="NCBI Taxonomy" id="887325"/>
    <lineage>
        <taxon>Bacteria</taxon>
        <taxon>Bacillati</taxon>
        <taxon>Bacillota</taxon>
        <taxon>Clostridia</taxon>
        <taxon>Lachnospirales</taxon>
        <taxon>Lachnospiraceae</taxon>
        <taxon>Lachnoanaerobaculum</taxon>
    </lineage>
</organism>
<feature type="coiled-coil region" evidence="4">
    <location>
        <begin position="273"/>
        <end position="307"/>
    </location>
</feature>
<evidence type="ECO:0000256" key="3">
    <source>
        <dbReference type="PROSITE-ProRule" id="PRU00339"/>
    </source>
</evidence>
<dbReference type="InterPro" id="IPR011990">
    <property type="entry name" value="TPR-like_helical_dom_sf"/>
</dbReference>
<evidence type="ECO:0000256" key="4">
    <source>
        <dbReference type="SAM" id="Coils"/>
    </source>
</evidence>
<feature type="repeat" description="TPR" evidence="3">
    <location>
        <begin position="14"/>
        <end position="47"/>
    </location>
</feature>
<keyword evidence="5" id="KW-0812">Transmembrane</keyword>
<dbReference type="SUPFAM" id="SSF48452">
    <property type="entry name" value="TPR-like"/>
    <property type="match status" value="1"/>
</dbReference>
<dbReference type="eggNOG" id="COG3063">
    <property type="taxonomic scope" value="Bacteria"/>
</dbReference>
<keyword evidence="4" id="KW-0175">Coiled coil</keyword>
<keyword evidence="1" id="KW-0677">Repeat</keyword>
<dbReference type="AlphaFoldDB" id="E6LPS0"/>
<dbReference type="InterPro" id="IPR019734">
    <property type="entry name" value="TPR_rpt"/>
</dbReference>
<dbReference type="PANTHER" id="PTHR44943">
    <property type="entry name" value="CELLULOSE SYNTHASE OPERON PROTEIN C"/>
    <property type="match status" value="1"/>
</dbReference>
<dbReference type="Pfam" id="PF13432">
    <property type="entry name" value="TPR_16"/>
    <property type="match status" value="1"/>
</dbReference>
<evidence type="ECO:0000313" key="6">
    <source>
        <dbReference type="EMBL" id="EFU76168.1"/>
    </source>
</evidence>
<dbReference type="Proteomes" id="UP000003434">
    <property type="component" value="Unassembled WGS sequence"/>
</dbReference>
<dbReference type="PROSITE" id="PS50005">
    <property type="entry name" value="TPR"/>
    <property type="match status" value="2"/>
</dbReference>
<gene>
    <name evidence="6" type="ORF">HMPREF0381_1955</name>
</gene>
<dbReference type="InterPro" id="IPR051685">
    <property type="entry name" value="Ycf3/AcsC/BcsC/TPR_MFPF"/>
</dbReference>
<protein>
    <submittedName>
        <fullName evidence="6">Tetratricopeptide repeat protein</fullName>
    </submittedName>
</protein>
<name>E6LPS0_9FIRM</name>
<comment type="caution">
    <text evidence="6">The sequence shown here is derived from an EMBL/GenBank/DDBJ whole genome shotgun (WGS) entry which is preliminary data.</text>
</comment>
<evidence type="ECO:0000256" key="1">
    <source>
        <dbReference type="ARBA" id="ARBA00022737"/>
    </source>
</evidence>
<dbReference type="EMBL" id="AEPW01000078">
    <property type="protein sequence ID" value="EFU76168.1"/>
    <property type="molecule type" value="Genomic_DNA"/>
</dbReference>
<keyword evidence="2 3" id="KW-0802">TPR repeat</keyword>
<evidence type="ECO:0000313" key="7">
    <source>
        <dbReference type="Proteomes" id="UP000003434"/>
    </source>
</evidence>
<accession>E6LPS0</accession>
<feature type="repeat" description="TPR" evidence="3">
    <location>
        <begin position="372"/>
        <end position="405"/>
    </location>
</feature>
<sequence length="451" mass="50049">MASMNRRRRLEQMSNGYYNLGLSLAKERNLSSALNALSIALGLNKKNIDARNLYGLIQFEMGEETKALISWVISINIKSMNNLAQNYLQNLRNKSTYLEKSQEAISKYNKAVSQIRTVNYDMARMSLKQVVDIRPHFIKAMLALALLDIREGKAGEARKLLESVLLIDRFNAKAITYLDEMRPVSERKSGSVKLSVIGSPIKKEKEKPVEKNTSASMPVTEIYKNYSGMFTAVNVGIGLIVGACAMVFLYMPTMKVALNKAHNKEVVEISQKLSDAGISMEELKSENESLNDQVNKLNEINNTSTENMNYKLLQYVYLIGVIREYGAKNYTKAAEIFSNIDTNQLTDVDNGPGVSITGTFAEIAPKMRAEGPKLLTAVGDGLSKAGDYAGAIGYYDAALRIAPDYLQAKYNKALAYKTSGDVETANNLFTEIITAAPEDKIAKEAQRERGY</sequence>
<keyword evidence="5" id="KW-0472">Membrane</keyword>
<dbReference type="Pfam" id="PF14559">
    <property type="entry name" value="TPR_19"/>
    <property type="match status" value="1"/>
</dbReference>
<keyword evidence="5" id="KW-1133">Transmembrane helix</keyword>
<dbReference type="HOGENOM" id="CLU_045944_0_0_9"/>
<reference evidence="6 7" key="1">
    <citation type="submission" date="2010-12" db="EMBL/GenBank/DDBJ databases">
        <authorList>
            <person name="Muzny D."/>
            <person name="Qin X."/>
            <person name="Deng J."/>
            <person name="Jiang H."/>
            <person name="Liu Y."/>
            <person name="Qu J."/>
            <person name="Song X.-Z."/>
            <person name="Zhang L."/>
            <person name="Thornton R."/>
            <person name="Coyle M."/>
            <person name="Francisco L."/>
            <person name="Jackson L."/>
            <person name="Javaid M."/>
            <person name="Korchina V."/>
            <person name="Kovar C."/>
            <person name="Mata R."/>
            <person name="Mathew T."/>
            <person name="Ngo R."/>
            <person name="Nguyen L."/>
            <person name="Nguyen N."/>
            <person name="Okwuonu G."/>
            <person name="Ongeri F."/>
            <person name="Pham C."/>
            <person name="Simmons D."/>
            <person name="Wilczek-Boney K."/>
            <person name="Hale W."/>
            <person name="Jakkamsetti A."/>
            <person name="Pham P."/>
            <person name="Ruth R."/>
            <person name="San Lucas F."/>
            <person name="Warren J."/>
            <person name="Zhang J."/>
            <person name="Zhao Z."/>
            <person name="Zhou C."/>
            <person name="Zhu D."/>
            <person name="Lee S."/>
            <person name="Bess C."/>
            <person name="Blankenburg K."/>
            <person name="Forbes L."/>
            <person name="Fu Q."/>
            <person name="Gubbala S."/>
            <person name="Hirani K."/>
            <person name="Jayaseelan J.C."/>
            <person name="Lara F."/>
            <person name="Munidasa M."/>
            <person name="Palculict T."/>
            <person name="Patil S."/>
            <person name="Pu L.-L."/>
            <person name="Saada N."/>
            <person name="Tang L."/>
            <person name="Weissenberger G."/>
            <person name="Zhu Y."/>
            <person name="Hemphill L."/>
            <person name="Shang Y."/>
            <person name="Youmans B."/>
            <person name="Ayvaz T."/>
            <person name="Ross M."/>
            <person name="Santibanez J."/>
            <person name="Aqrawi P."/>
            <person name="Gross S."/>
            <person name="Joshi V."/>
            <person name="Fowler G."/>
            <person name="Nazareth L."/>
            <person name="Reid J."/>
            <person name="Worley K."/>
            <person name="Petrosino J."/>
            <person name="Highlander S."/>
            <person name="Gibbs R."/>
        </authorList>
    </citation>
    <scope>NUCLEOTIDE SEQUENCE [LARGE SCALE GENOMIC DNA]</scope>
    <source>
        <strain evidence="6 7">DSM 3986</strain>
    </source>
</reference>
<evidence type="ECO:0000256" key="2">
    <source>
        <dbReference type="ARBA" id="ARBA00022803"/>
    </source>
</evidence>
<feature type="transmembrane region" description="Helical" evidence="5">
    <location>
        <begin position="226"/>
        <end position="251"/>
    </location>
</feature>
<dbReference type="SMART" id="SM00028">
    <property type="entry name" value="TPR"/>
    <property type="match status" value="6"/>
</dbReference>
<dbReference type="Gene3D" id="1.25.40.10">
    <property type="entry name" value="Tetratricopeptide repeat domain"/>
    <property type="match status" value="3"/>
</dbReference>